<feature type="transmembrane region" description="Helical" evidence="1">
    <location>
        <begin position="172"/>
        <end position="193"/>
    </location>
</feature>
<feature type="transmembrane region" description="Helical" evidence="1">
    <location>
        <begin position="307"/>
        <end position="332"/>
    </location>
</feature>
<comment type="caution">
    <text evidence="2">The sequence shown here is derived from an EMBL/GenBank/DDBJ whole genome shotgun (WGS) entry which is preliminary data.</text>
</comment>
<dbReference type="PANTHER" id="PTHR30012:SF0">
    <property type="entry name" value="TYPE II SECRETION SYSTEM PROTEIN F-RELATED"/>
    <property type="match status" value="1"/>
</dbReference>
<protein>
    <submittedName>
        <fullName evidence="2">General secretion pathway protein F</fullName>
    </submittedName>
</protein>
<dbReference type="Proteomes" id="UP000252355">
    <property type="component" value="Unassembled WGS sequence"/>
</dbReference>
<name>A0A367ZR17_9BACT</name>
<feature type="transmembrane region" description="Helical" evidence="1">
    <location>
        <begin position="122"/>
        <end position="144"/>
    </location>
</feature>
<sequence length="341" mass="36777">MSRSVLKTLLAPAAPAFDHERRETLALVGCALASGTPLPKALAVAAQQASWPAGRAAFAFLREGLAQGQPLRDLLTQAGCQCLPASFRAVLGADLADREKGAVLVAQAAVQEGNTSQLAKDLVYVVVQIAIAGQVLIAMAMFVLPQFKEIFLGMQLELPWTTQVLLEVSDALFVWSPLLVPGLLMVAGLISLSRKPWFPYLWRGPQRLREMAIILRLLPEVAPHRVPYILSVIGHPLLLPLTGHAFRAYGEALARQESPRAALAPLGADPLVACLLHLGHSEGRSPQVLREGVRLLETRLRFERQRFLLAVENLLLLGIGLGVAVVCIGVLLPMVQLLGAI</sequence>
<dbReference type="PANTHER" id="PTHR30012">
    <property type="entry name" value="GENERAL SECRETION PATHWAY PROTEIN"/>
    <property type="match status" value="1"/>
</dbReference>
<dbReference type="InterPro" id="IPR003004">
    <property type="entry name" value="GspF/PilC"/>
</dbReference>
<keyword evidence="1" id="KW-0472">Membrane</keyword>
<keyword evidence="1" id="KW-0812">Transmembrane</keyword>
<reference evidence="2 3" key="1">
    <citation type="submission" date="2018-05" db="EMBL/GenBank/DDBJ databases">
        <title>A metagenomic window into the 2 km-deep terrestrial subsurface aquifer revealed taxonomically and functionally diverse microbial community comprising novel uncultured bacterial lineages.</title>
        <authorList>
            <person name="Kadnikov V.V."/>
            <person name="Mardanov A.V."/>
            <person name="Beletsky A.V."/>
            <person name="Banks D."/>
            <person name="Pimenov N.V."/>
            <person name="Frank Y.A."/>
            <person name="Karnachuk O.V."/>
            <person name="Ravin N.V."/>
        </authorList>
    </citation>
    <scope>NUCLEOTIDE SEQUENCE [LARGE SCALE GENOMIC DNA]</scope>
    <source>
        <strain evidence="2">BY5</strain>
    </source>
</reference>
<evidence type="ECO:0000313" key="3">
    <source>
        <dbReference type="Proteomes" id="UP000252355"/>
    </source>
</evidence>
<evidence type="ECO:0000256" key="1">
    <source>
        <dbReference type="SAM" id="Phobius"/>
    </source>
</evidence>
<keyword evidence="1" id="KW-1133">Transmembrane helix</keyword>
<proteinExistence type="predicted"/>
<gene>
    <name evidence="2" type="ORF">OZSIB_3242</name>
</gene>
<organism evidence="2 3">
    <name type="scientific">Candidatus Ozemobacter sibiricus</name>
    <dbReference type="NCBI Taxonomy" id="2268124"/>
    <lineage>
        <taxon>Bacteria</taxon>
        <taxon>Candidatus Ozemobacteria</taxon>
        <taxon>Candidatus Ozemobacterales</taxon>
        <taxon>Candidatus Ozemobacteraceae</taxon>
        <taxon>Candidatus Ozemobacter</taxon>
    </lineage>
</organism>
<accession>A0A367ZR17</accession>
<dbReference type="AlphaFoldDB" id="A0A367ZR17"/>
<dbReference type="EMBL" id="QOQW01000006">
    <property type="protein sequence ID" value="RCK80496.1"/>
    <property type="molecule type" value="Genomic_DNA"/>
</dbReference>
<evidence type="ECO:0000313" key="2">
    <source>
        <dbReference type="EMBL" id="RCK80496.1"/>
    </source>
</evidence>